<proteinExistence type="predicted"/>
<organism evidence="1 2">
    <name type="scientific">Brucella ceti str. Cudo</name>
    <dbReference type="NCBI Taxonomy" id="595497"/>
    <lineage>
        <taxon>Bacteria</taxon>
        <taxon>Pseudomonadati</taxon>
        <taxon>Pseudomonadota</taxon>
        <taxon>Alphaproteobacteria</taxon>
        <taxon>Hyphomicrobiales</taxon>
        <taxon>Brucellaceae</taxon>
        <taxon>Brucella/Ochrobactrum group</taxon>
        <taxon>Brucella</taxon>
    </lineage>
</organism>
<reference evidence="1 2" key="1">
    <citation type="submission" date="2009-03" db="EMBL/GenBank/DDBJ databases">
        <authorList>
            <person name="Setubal J.C."/>
            <person name="Boyle S."/>
            <person name="Crasta O.R."/>
            <person name="Gillespie J.J."/>
            <person name="Kenyon R.W."/>
            <person name="Lu J."/>
            <person name="Mane S."/>
            <person name="Nagrani S."/>
            <person name="Shallom J.M."/>
            <person name="Shallom S."/>
            <person name="Shukla M."/>
            <person name="Snyder E.E."/>
            <person name="Sobral B.W."/>
            <person name="Wattam A.R."/>
            <person name="Will R."/>
            <person name="Williams K."/>
            <person name="Yoo H."/>
            <person name="Bruce D.H."/>
            <person name="Detter C."/>
            <person name="Munk C."/>
            <person name="Brettin T.S."/>
            <person name="Ficht T."/>
        </authorList>
    </citation>
    <scope>NUCLEOTIDE SEQUENCE [LARGE SCALE GENOMIC DNA]</scope>
    <source>
        <strain evidence="1 2">Cudo</strain>
    </source>
</reference>
<evidence type="ECO:0000313" key="1">
    <source>
        <dbReference type="EMBL" id="EEH13712.1"/>
    </source>
</evidence>
<name>C0G9U8_9HYPH</name>
<dbReference type="InterPro" id="IPR053842">
    <property type="entry name" value="NikA-like"/>
</dbReference>
<comment type="caution">
    <text evidence="1">The sequence shown here is derived from an EMBL/GenBank/DDBJ whole genome shotgun (WGS) entry which is preliminary data.</text>
</comment>
<accession>C0G9U8</accession>
<dbReference type="EMBL" id="ACJD01000006">
    <property type="protein sequence ID" value="EEH13712.1"/>
    <property type="molecule type" value="Genomic_DNA"/>
</dbReference>
<dbReference type="Pfam" id="PF21983">
    <property type="entry name" value="NikA-like"/>
    <property type="match status" value="1"/>
</dbReference>
<evidence type="ECO:0000313" key="2">
    <source>
        <dbReference type="Proteomes" id="UP000003678"/>
    </source>
</evidence>
<dbReference type="Proteomes" id="UP000003678">
    <property type="component" value="Unassembled WGS sequence"/>
</dbReference>
<gene>
    <name evidence="1" type="ORF">BCETI_6000683</name>
</gene>
<sequence length="170" mass="18826">MCVVPVRASPHQSNTAPYSPAVRRHLALRGCQSLCNIYTKEEKLMAGENAIEAIKPHSRGTRPRRERIEVWVSIDEKKELAERADQAGLSNAAFLRAVGLNLPIGSRADLEAVRQLAKVNGDLGRVAGLLKLWLAEKRGQGARPIDVEAMMMDFRAIQEDMRALMGKISK</sequence>
<dbReference type="AlphaFoldDB" id="C0G9U8"/>
<protein>
    <submittedName>
        <fullName evidence="1">TraJ protein</fullName>
    </submittedName>
</protein>